<dbReference type="InterPro" id="IPR011009">
    <property type="entry name" value="Kinase-like_dom_sf"/>
</dbReference>
<protein>
    <recommendedName>
        <fullName evidence="7">Mitogen-activated protein kinase</fullName>
        <ecNumber evidence="7">2.7.11.24</ecNumber>
    </recommendedName>
</protein>
<dbReference type="Gene3D" id="3.30.200.20">
    <property type="entry name" value="Phosphorylase Kinase, domain 1"/>
    <property type="match status" value="1"/>
</dbReference>
<evidence type="ECO:0000256" key="5">
    <source>
        <dbReference type="ARBA" id="ARBA00022840"/>
    </source>
</evidence>
<dbReference type="PROSITE" id="PS50011">
    <property type="entry name" value="PROTEIN_KINASE_DOM"/>
    <property type="match status" value="1"/>
</dbReference>
<evidence type="ECO:0000259" key="9">
    <source>
        <dbReference type="PROSITE" id="PS50011"/>
    </source>
</evidence>
<feature type="region of interest" description="Disordered" evidence="8">
    <location>
        <begin position="1204"/>
        <end position="1232"/>
    </location>
</feature>
<evidence type="ECO:0000256" key="2">
    <source>
        <dbReference type="ARBA" id="ARBA00022679"/>
    </source>
</evidence>
<proteinExistence type="inferred from homology"/>
<evidence type="ECO:0000256" key="7">
    <source>
        <dbReference type="RuleBase" id="RU361165"/>
    </source>
</evidence>
<evidence type="ECO:0000256" key="6">
    <source>
        <dbReference type="PROSITE-ProRule" id="PRU10141"/>
    </source>
</evidence>
<dbReference type="PROSITE" id="PS00107">
    <property type="entry name" value="PROTEIN_KINASE_ATP"/>
    <property type="match status" value="1"/>
</dbReference>
<organism evidence="10 11">
    <name type="scientific">Durusdinium trenchii</name>
    <dbReference type="NCBI Taxonomy" id="1381693"/>
    <lineage>
        <taxon>Eukaryota</taxon>
        <taxon>Sar</taxon>
        <taxon>Alveolata</taxon>
        <taxon>Dinophyceae</taxon>
        <taxon>Suessiales</taxon>
        <taxon>Symbiodiniaceae</taxon>
        <taxon>Durusdinium</taxon>
    </lineage>
</organism>
<keyword evidence="4 7" id="KW-0418">Kinase</keyword>
<keyword evidence="11" id="KW-1185">Reference proteome</keyword>
<comment type="similarity">
    <text evidence="7">Belongs to the protein kinase superfamily. Ser/Thr protein kinase family. MAP kinase subfamily.</text>
</comment>
<keyword evidence="7" id="KW-0460">Magnesium</keyword>
<evidence type="ECO:0000313" key="10">
    <source>
        <dbReference type="EMBL" id="CAK9098370.1"/>
    </source>
</evidence>
<evidence type="ECO:0000256" key="4">
    <source>
        <dbReference type="ARBA" id="ARBA00022777"/>
    </source>
</evidence>
<dbReference type="EMBL" id="CAXAMM010041273">
    <property type="protein sequence ID" value="CAK9098370.1"/>
    <property type="molecule type" value="Genomic_DNA"/>
</dbReference>
<sequence length="1232" mass="137750">MDRSLAAFLQLPVFDEPFVRALCKLGLGRSGFWLALDDSEGPDEQIARMLVAMGGDQEDRDAVLRQIELVPLLFSLVHQSRDKIMGEIATDLGFGEGSAVRPASRVDPPRRHGLLDPAVPSVKKPKMIPASEEVTSLKSEEQKEKIRWAARLKAIAMRAGDHALISKPLPGQQISAEEQAEIRSMVFSSGAFRTIRVNVLVWEKMEKWASSVGLSVYPLTDAVFARYCLHLQNSGCGPSVLPALKYAVKWVCKRLVMEPPSVDSPSIGAIIEKVYQDRGKELKEAIAVPLPAVAALEYLVNALIIEDKIPAAIFVWWTLILIYASLRRDDGRHVAPNSLTITEDALMGLVDDKIIGLQANWKDPSQLVLKYARQRKELSIRMVQDLAARIRAEWVPDQNHFEVEDDDDVVEPSPCEYVVKNAIDKTSSPKSAKRKRKLERLREELAKAKATSANKSIKPDKAGSAADRDKRIPDSEWKSITKAAQSVKGEAVLTRAMRNAGFACLPPIELEKNQFVPFSTDITDDRVLLHVRMLLTEGYITYIHFGTPCSSFSLARKADGGPPPLRSPQALFGLPGLKPADQLKVDIGNQLMQLTADLIHQCQKHGAKWSVENPLGSYLWAMPPLQELAISGRRIELDMCRFGSPHMKPTALLTTAALDSLAQRCDMSVRPHNHDPLVGTEMVQGRRQFKTKRAQVYPSELCRQWAAALGSDSDPNAKTFTMTTPEKRTSRLPHRLQRPPDKSVEKKWHGFDIESNVWVDNAVTLPLARPTLWFTPPRSGEGWGSEAGPVTMSEEIDRHVLRKYEIVQKLGRGAYGIVWKAIDKKTREVVALKKCFDAFQNATDAQRTFREIMFLQELNGHENIVRLLNVLKADNDQDIYLICDYMESDLHAVIRANILEEIHKQYIIYQLLKSLKFMHSGQMLHRDIKPSNILLNSDCQVKVCDFGLARSVVQQQDNAQNPVLTDYVATRWYRAPEILLGSTSYMKGVDLWSVGCILGELLSGKPIFPGTSTMNQLDRIMEVTGRPSSEDVDAIKSPFAATMLESLPMSRPRPLSEMFPSASVEALDLLRLCLQFNPNKRITAKDALRHPYVVQFHNPDDEFDCDRTIRIPIDDNTKLTVQDYRDRLYNEVLKKKKEQRRSHRRNLEMQQQSQTAVVSQTYQQPGVPQQYQAHYGQVSSSGAPMAHAGTAGVPQQYQAHYGQVSGGGAPMAHAGAAGVHRTSHSGARAHAP</sequence>
<dbReference type="SMART" id="SM00220">
    <property type="entry name" value="S_TKc"/>
    <property type="match status" value="1"/>
</dbReference>
<dbReference type="CDD" id="cd07852">
    <property type="entry name" value="STKc_MAPK15-like"/>
    <property type="match status" value="1"/>
</dbReference>
<evidence type="ECO:0000256" key="3">
    <source>
        <dbReference type="ARBA" id="ARBA00022741"/>
    </source>
</evidence>
<keyword evidence="1 7" id="KW-0723">Serine/threonine-protein kinase</keyword>
<comment type="caution">
    <text evidence="10">The sequence shown here is derived from an EMBL/GenBank/DDBJ whole genome shotgun (WGS) entry which is preliminary data.</text>
</comment>
<keyword evidence="3 6" id="KW-0547">Nucleotide-binding</keyword>
<dbReference type="PROSITE" id="PS00108">
    <property type="entry name" value="PROTEIN_KINASE_ST"/>
    <property type="match status" value="1"/>
</dbReference>
<feature type="compositionally biased region" description="Low complexity" evidence="8">
    <location>
        <begin position="1150"/>
        <end position="1164"/>
    </location>
</feature>
<keyword evidence="5 6" id="KW-0067">ATP-binding</keyword>
<dbReference type="GO" id="GO:0016301">
    <property type="term" value="F:kinase activity"/>
    <property type="evidence" value="ECO:0007669"/>
    <property type="project" value="UniProtKB-KW"/>
</dbReference>
<dbReference type="Gene3D" id="1.10.510.10">
    <property type="entry name" value="Transferase(Phosphotransferase) domain 1"/>
    <property type="match status" value="1"/>
</dbReference>
<feature type="binding site" evidence="6">
    <location>
        <position position="833"/>
    </location>
    <ligand>
        <name>ATP</name>
        <dbReference type="ChEBI" id="CHEBI:30616"/>
    </ligand>
</feature>
<evidence type="ECO:0000313" key="11">
    <source>
        <dbReference type="Proteomes" id="UP001642464"/>
    </source>
</evidence>
<dbReference type="InterPro" id="IPR008271">
    <property type="entry name" value="Ser/Thr_kinase_AS"/>
</dbReference>
<feature type="compositionally biased region" description="Basic and acidic residues" evidence="8">
    <location>
        <begin position="457"/>
        <end position="473"/>
    </location>
</feature>
<dbReference type="InterPro" id="IPR017441">
    <property type="entry name" value="Protein_kinase_ATP_BS"/>
</dbReference>
<feature type="region of interest" description="Disordered" evidence="8">
    <location>
        <begin position="448"/>
        <end position="473"/>
    </location>
</feature>
<dbReference type="SUPFAM" id="SSF56112">
    <property type="entry name" value="Protein kinase-like (PK-like)"/>
    <property type="match status" value="1"/>
</dbReference>
<dbReference type="PANTHER" id="PTHR24055">
    <property type="entry name" value="MITOGEN-ACTIVATED PROTEIN KINASE"/>
    <property type="match status" value="1"/>
</dbReference>
<keyword evidence="2 7" id="KW-0808">Transferase</keyword>
<comment type="cofactor">
    <cofactor evidence="7">
        <name>Mg(2+)</name>
        <dbReference type="ChEBI" id="CHEBI:18420"/>
    </cofactor>
</comment>
<reference evidence="10 11" key="1">
    <citation type="submission" date="2024-02" db="EMBL/GenBank/DDBJ databases">
        <authorList>
            <person name="Chen Y."/>
            <person name="Shah S."/>
            <person name="Dougan E. K."/>
            <person name="Thang M."/>
            <person name="Chan C."/>
        </authorList>
    </citation>
    <scope>NUCLEOTIDE SEQUENCE [LARGE SCALE GENOMIC DNA]</scope>
</reference>
<name>A0ABP0RCQ8_9DINO</name>
<dbReference type="PROSITE" id="PS01351">
    <property type="entry name" value="MAPK"/>
    <property type="match status" value="1"/>
</dbReference>
<dbReference type="EC" id="2.7.11.24" evidence="7"/>
<comment type="catalytic activity">
    <reaction evidence="7">
        <text>L-threonyl-[protein] + ATP = O-phospho-L-threonyl-[protein] + ADP + H(+)</text>
        <dbReference type="Rhea" id="RHEA:46608"/>
        <dbReference type="Rhea" id="RHEA-COMP:11060"/>
        <dbReference type="Rhea" id="RHEA-COMP:11605"/>
        <dbReference type="ChEBI" id="CHEBI:15378"/>
        <dbReference type="ChEBI" id="CHEBI:30013"/>
        <dbReference type="ChEBI" id="CHEBI:30616"/>
        <dbReference type="ChEBI" id="CHEBI:61977"/>
        <dbReference type="ChEBI" id="CHEBI:456216"/>
        <dbReference type="EC" id="2.7.11.24"/>
    </reaction>
</comment>
<dbReference type="Pfam" id="PF00069">
    <property type="entry name" value="Pkinase"/>
    <property type="match status" value="1"/>
</dbReference>
<accession>A0ABP0RCQ8</accession>
<feature type="region of interest" description="Disordered" evidence="8">
    <location>
        <begin position="1136"/>
        <end position="1165"/>
    </location>
</feature>
<comment type="activity regulation">
    <text evidence="7">Activated by threonine and tyrosine phosphorylation.</text>
</comment>
<evidence type="ECO:0000256" key="8">
    <source>
        <dbReference type="SAM" id="MobiDB-lite"/>
    </source>
</evidence>
<dbReference type="InterPro" id="IPR003527">
    <property type="entry name" value="MAP_kinase_CS"/>
</dbReference>
<evidence type="ECO:0000256" key="1">
    <source>
        <dbReference type="ARBA" id="ARBA00022527"/>
    </source>
</evidence>
<gene>
    <name evidence="10" type="ORF">SCF082_LOCUS46107</name>
</gene>
<dbReference type="InterPro" id="IPR000719">
    <property type="entry name" value="Prot_kinase_dom"/>
</dbReference>
<feature type="domain" description="Protein kinase" evidence="9">
    <location>
        <begin position="804"/>
        <end position="1093"/>
    </location>
</feature>
<dbReference type="InterPro" id="IPR050117">
    <property type="entry name" value="MAPK"/>
</dbReference>
<dbReference type="Proteomes" id="UP001642464">
    <property type="component" value="Unassembled WGS sequence"/>
</dbReference>